<dbReference type="NCBIfam" id="TIGR01368">
    <property type="entry name" value="CPSaseIIsmall"/>
    <property type="match status" value="1"/>
</dbReference>
<dbReference type="CDD" id="cd01744">
    <property type="entry name" value="GATase1_CPSase"/>
    <property type="match status" value="1"/>
</dbReference>
<comment type="subunit">
    <text evidence="8">Composed of two chains; the small (or glutamine) chain promotes the hydrolysis of glutamine to ammonia, which is used by the large (or ammonia) chain to synthesize carbamoyl phosphate. Tetramer of heterodimers (alpha,beta)4.</text>
</comment>
<dbReference type="OrthoDB" id="9804328at2"/>
<dbReference type="InterPro" id="IPR050472">
    <property type="entry name" value="Anth_synth/Amidotransfase"/>
</dbReference>
<dbReference type="Gene3D" id="3.50.30.20">
    <property type="entry name" value="Carbamoyl-phosphate synthase small subunit, N-terminal domain"/>
    <property type="match status" value="1"/>
</dbReference>
<comment type="similarity">
    <text evidence="2 8">Belongs to the CarA family.</text>
</comment>
<feature type="binding site" evidence="8">
    <location>
        <position position="246"/>
    </location>
    <ligand>
        <name>L-glutamine</name>
        <dbReference type="ChEBI" id="CHEBI:58359"/>
    </ligand>
</feature>
<evidence type="ECO:0000256" key="7">
    <source>
        <dbReference type="ARBA" id="ARBA00048816"/>
    </source>
</evidence>
<comment type="function">
    <text evidence="8">Small subunit of the glutamine-dependent carbamoyl phosphate synthetase (CPSase). CPSase catalyzes the formation of carbamoyl phosphate from the ammonia moiety of glutamine, carbonate, and phosphate donated by ATP, constituting the first step of 2 biosynthetic pathways, one leading to arginine and/or urea and the other to pyrimidine nucleotides. The small subunit (glutamine amidotransferase) binds and cleaves glutamine to supply the large subunit with the substrate ammonia.</text>
</comment>
<comment type="pathway">
    <text evidence="1 8">Amino-acid biosynthesis; L-arginine biosynthesis; carbamoyl phosphate from bicarbonate: step 1/1.</text>
</comment>
<dbReference type="PROSITE" id="PS51273">
    <property type="entry name" value="GATASE_TYPE_1"/>
    <property type="match status" value="1"/>
</dbReference>
<dbReference type="RefSeq" id="WP_073005972.1">
    <property type="nucleotide sequence ID" value="NZ_FQXD01000003.1"/>
</dbReference>
<feature type="active site" description="Nucleophile" evidence="8">
    <location>
        <position position="245"/>
    </location>
</feature>
<keyword evidence="8" id="KW-0665">Pyrimidine biosynthesis</keyword>
<accession>A0A1M5PMY2</accession>
<dbReference type="PANTHER" id="PTHR43418">
    <property type="entry name" value="MULTIFUNCTIONAL TRYPTOPHAN BIOSYNTHESIS PROTEIN-RELATED"/>
    <property type="match status" value="1"/>
</dbReference>
<proteinExistence type="inferred from homology"/>
<dbReference type="PRINTS" id="PR00096">
    <property type="entry name" value="GATASE"/>
</dbReference>
<dbReference type="UniPathway" id="UPA00070">
    <property type="reaction ID" value="UER00115"/>
</dbReference>
<dbReference type="SUPFAM" id="SSF52317">
    <property type="entry name" value="Class I glutamine amidotransferase-like"/>
    <property type="match status" value="1"/>
</dbReference>
<dbReference type="GO" id="GO:0004359">
    <property type="term" value="F:glutaminase activity"/>
    <property type="evidence" value="ECO:0007669"/>
    <property type="project" value="RHEA"/>
</dbReference>
<keyword evidence="8" id="KW-0028">Amino-acid biosynthesis</keyword>
<dbReference type="InterPro" id="IPR035686">
    <property type="entry name" value="CPSase_GATase1"/>
</dbReference>
<dbReference type="NCBIfam" id="NF009475">
    <property type="entry name" value="PRK12838.1"/>
    <property type="match status" value="1"/>
</dbReference>
<comment type="catalytic activity">
    <reaction evidence="8">
        <text>L-glutamine + H2O = L-glutamate + NH4(+)</text>
        <dbReference type="Rhea" id="RHEA:15889"/>
        <dbReference type="ChEBI" id="CHEBI:15377"/>
        <dbReference type="ChEBI" id="CHEBI:28938"/>
        <dbReference type="ChEBI" id="CHEBI:29985"/>
        <dbReference type="ChEBI" id="CHEBI:58359"/>
    </reaction>
</comment>
<evidence type="ECO:0000256" key="2">
    <source>
        <dbReference type="ARBA" id="ARBA00007800"/>
    </source>
</evidence>
<feature type="binding site" evidence="8">
    <location>
        <position position="249"/>
    </location>
    <ligand>
        <name>L-glutamine</name>
        <dbReference type="ChEBI" id="CHEBI:58359"/>
    </ligand>
</feature>
<feature type="region of interest" description="CPSase" evidence="8">
    <location>
        <begin position="1"/>
        <end position="168"/>
    </location>
</feature>
<feature type="binding site" evidence="8">
    <location>
        <position position="220"/>
    </location>
    <ligand>
        <name>L-glutamine</name>
        <dbReference type="ChEBI" id="CHEBI:58359"/>
    </ligand>
</feature>
<name>A0A1M5PMY2_9BACI</name>
<evidence type="ECO:0000256" key="8">
    <source>
        <dbReference type="HAMAP-Rule" id="MF_01209"/>
    </source>
</evidence>
<dbReference type="SMART" id="SM01097">
    <property type="entry name" value="CPSase_sm_chain"/>
    <property type="match status" value="1"/>
</dbReference>
<evidence type="ECO:0000313" key="10">
    <source>
        <dbReference type="EMBL" id="SHH03107.1"/>
    </source>
</evidence>
<dbReference type="UniPathway" id="UPA00068">
    <property type="reaction ID" value="UER00171"/>
</dbReference>
<feature type="active site" evidence="8">
    <location>
        <position position="330"/>
    </location>
</feature>
<dbReference type="GO" id="GO:0005524">
    <property type="term" value="F:ATP binding"/>
    <property type="evidence" value="ECO:0007669"/>
    <property type="project" value="UniProtKB-UniRule"/>
</dbReference>
<evidence type="ECO:0000256" key="1">
    <source>
        <dbReference type="ARBA" id="ARBA00005077"/>
    </source>
</evidence>
<evidence type="ECO:0000256" key="4">
    <source>
        <dbReference type="ARBA" id="ARBA00022741"/>
    </source>
</evidence>
<keyword evidence="3 8" id="KW-0436">Ligase</keyword>
<keyword evidence="6 8" id="KW-0315">Glutamine amidotransferase</keyword>
<dbReference type="HAMAP" id="MF_01209">
    <property type="entry name" value="CPSase_S_chain"/>
    <property type="match status" value="1"/>
</dbReference>
<comment type="catalytic activity">
    <reaction evidence="7 8">
        <text>hydrogencarbonate + L-glutamine + 2 ATP + H2O = carbamoyl phosphate + L-glutamate + 2 ADP + phosphate + 2 H(+)</text>
        <dbReference type="Rhea" id="RHEA:18633"/>
        <dbReference type="ChEBI" id="CHEBI:15377"/>
        <dbReference type="ChEBI" id="CHEBI:15378"/>
        <dbReference type="ChEBI" id="CHEBI:17544"/>
        <dbReference type="ChEBI" id="CHEBI:29985"/>
        <dbReference type="ChEBI" id="CHEBI:30616"/>
        <dbReference type="ChEBI" id="CHEBI:43474"/>
        <dbReference type="ChEBI" id="CHEBI:58228"/>
        <dbReference type="ChEBI" id="CHEBI:58359"/>
        <dbReference type="ChEBI" id="CHEBI:456216"/>
        <dbReference type="EC" id="6.3.5.5"/>
    </reaction>
</comment>
<dbReference type="PRINTS" id="PR00099">
    <property type="entry name" value="CPSGATASE"/>
</dbReference>
<dbReference type="Pfam" id="PF00117">
    <property type="entry name" value="GATase"/>
    <property type="match status" value="1"/>
</dbReference>
<dbReference type="GO" id="GO:0006541">
    <property type="term" value="P:glutamine metabolic process"/>
    <property type="evidence" value="ECO:0007669"/>
    <property type="project" value="InterPro"/>
</dbReference>
<dbReference type="Proteomes" id="UP000184079">
    <property type="component" value="Unassembled WGS sequence"/>
</dbReference>
<reference evidence="11" key="1">
    <citation type="submission" date="2016-11" db="EMBL/GenBank/DDBJ databases">
        <authorList>
            <person name="Varghese N."/>
            <person name="Submissions S."/>
        </authorList>
    </citation>
    <scope>NUCLEOTIDE SEQUENCE [LARGE SCALE GENOMIC DNA]</scope>
    <source>
        <strain evidence="11">CGMCC 1.6496</strain>
    </source>
</reference>
<keyword evidence="8" id="KW-0055">Arginine biosynthesis</keyword>
<evidence type="ECO:0000256" key="3">
    <source>
        <dbReference type="ARBA" id="ARBA00022598"/>
    </source>
</evidence>
<comment type="pathway">
    <text evidence="8">Pyrimidine metabolism; UMP biosynthesis via de novo pathway; (S)-dihydroorotate from bicarbonate: step 1/3.</text>
</comment>
<dbReference type="Gene3D" id="3.40.50.880">
    <property type="match status" value="1"/>
</dbReference>
<evidence type="ECO:0000313" key="11">
    <source>
        <dbReference type="Proteomes" id="UP000184079"/>
    </source>
</evidence>
<dbReference type="InterPro" id="IPR036480">
    <property type="entry name" value="CarbP_synth_ssu_N_sf"/>
</dbReference>
<dbReference type="SUPFAM" id="SSF52021">
    <property type="entry name" value="Carbamoyl phosphate synthetase, small subunit N-terminal domain"/>
    <property type="match status" value="1"/>
</dbReference>
<dbReference type="EMBL" id="FQXD01000003">
    <property type="protein sequence ID" value="SHH03107.1"/>
    <property type="molecule type" value="Genomic_DNA"/>
</dbReference>
<keyword evidence="11" id="KW-1185">Reference proteome</keyword>
<keyword evidence="5 8" id="KW-0067">ATP-binding</keyword>
<dbReference type="GO" id="GO:0006526">
    <property type="term" value="P:L-arginine biosynthetic process"/>
    <property type="evidence" value="ECO:0007669"/>
    <property type="project" value="UniProtKB-UniRule"/>
</dbReference>
<evidence type="ECO:0000259" key="9">
    <source>
        <dbReference type="SMART" id="SM01097"/>
    </source>
</evidence>
<evidence type="ECO:0000256" key="6">
    <source>
        <dbReference type="ARBA" id="ARBA00022962"/>
    </source>
</evidence>
<feature type="binding site" evidence="8">
    <location>
        <position position="289"/>
    </location>
    <ligand>
        <name>L-glutamine</name>
        <dbReference type="ChEBI" id="CHEBI:58359"/>
    </ligand>
</feature>
<dbReference type="GO" id="GO:0044205">
    <property type="term" value="P:'de novo' UMP biosynthetic process"/>
    <property type="evidence" value="ECO:0007669"/>
    <property type="project" value="UniProtKB-UniRule"/>
</dbReference>
<dbReference type="EC" id="6.3.5.5" evidence="8"/>
<feature type="domain" description="Carbamoyl-phosphate synthase small subunit N-terminal" evidence="9">
    <location>
        <begin position="2"/>
        <end position="132"/>
    </location>
</feature>
<dbReference type="AlphaFoldDB" id="A0A1M5PMY2"/>
<evidence type="ECO:0000256" key="5">
    <source>
        <dbReference type="ARBA" id="ARBA00022840"/>
    </source>
</evidence>
<feature type="binding site" evidence="8">
    <location>
        <position position="218"/>
    </location>
    <ligand>
        <name>L-glutamine</name>
        <dbReference type="ChEBI" id="CHEBI:58359"/>
    </ligand>
</feature>
<feature type="binding site" evidence="8">
    <location>
        <position position="46"/>
    </location>
    <ligand>
        <name>L-glutamine</name>
        <dbReference type="ChEBI" id="CHEBI:58359"/>
    </ligand>
</feature>
<keyword evidence="4 8" id="KW-0547">Nucleotide-binding</keyword>
<dbReference type="InterPro" id="IPR017926">
    <property type="entry name" value="GATASE"/>
</dbReference>
<dbReference type="GO" id="GO:0006207">
    <property type="term" value="P:'de novo' pyrimidine nucleobase biosynthetic process"/>
    <property type="evidence" value="ECO:0007669"/>
    <property type="project" value="InterPro"/>
</dbReference>
<organism evidence="10 11">
    <name type="scientific">Virgibacillus chiguensis</name>
    <dbReference type="NCBI Taxonomy" id="411959"/>
    <lineage>
        <taxon>Bacteria</taxon>
        <taxon>Bacillati</taxon>
        <taxon>Bacillota</taxon>
        <taxon>Bacilli</taxon>
        <taxon>Bacillales</taxon>
        <taxon>Bacillaceae</taxon>
        <taxon>Virgibacillus</taxon>
    </lineage>
</organism>
<dbReference type="PANTHER" id="PTHR43418:SF7">
    <property type="entry name" value="CARBAMOYL-PHOSPHATE SYNTHASE SMALL CHAIN"/>
    <property type="match status" value="1"/>
</dbReference>
<sequence>MTKGQLVLETGEVFSGEWIGYRGECVGEVVFNTSMTGYQEMLTDPSYAGQMITLTYPIIGTYGINHEDSESDFLQVAGVIMNDLCEEPNHFQSQATVTDILKKHCIPGLKNVDTRSLVVAIRKHGTIKGKLVLEKPFPDYKHEFILPDAKKLVRQVAVTSMVQTGAGSCHIVIIDFGFKKSMVHFLVNEGCKVTIVPYHYDMEAIEALNPDGIVISNGPGNPSELQIYFPKIRSVAESFPTLGICLGHQLIALAYGAKTEKLLFGHRGANHPVKDLQTGKINITAQNHGYVVNRESVNESIFQLTFEHVHDNSVEGMKHKQLPITTVQFHPEAHPGPRDTTYILTDFVQQVKQLKEEYLWEKV</sequence>
<dbReference type="Pfam" id="PF00988">
    <property type="entry name" value="CPSase_sm_chain"/>
    <property type="match status" value="1"/>
</dbReference>
<gene>
    <name evidence="8" type="primary">carA</name>
    <name evidence="10" type="ORF">SAMN05421807_103136</name>
</gene>
<feature type="active site" evidence="8">
    <location>
        <position position="332"/>
    </location>
</feature>
<dbReference type="InterPro" id="IPR029062">
    <property type="entry name" value="Class_I_gatase-like"/>
</dbReference>
<dbReference type="InterPro" id="IPR002474">
    <property type="entry name" value="CarbamoylP_synth_ssu_N"/>
</dbReference>
<feature type="binding site" evidence="8">
    <location>
        <position position="287"/>
    </location>
    <ligand>
        <name>L-glutamine</name>
        <dbReference type="ChEBI" id="CHEBI:58359"/>
    </ligand>
</feature>
<dbReference type="GO" id="GO:0004088">
    <property type="term" value="F:carbamoyl-phosphate synthase (glutamine-hydrolyzing) activity"/>
    <property type="evidence" value="ECO:0007669"/>
    <property type="project" value="UniProtKB-UniRule"/>
</dbReference>
<dbReference type="PRINTS" id="PR00097">
    <property type="entry name" value="ANTSNTHASEII"/>
</dbReference>
<dbReference type="InterPro" id="IPR006274">
    <property type="entry name" value="CarbamoylP_synth_ssu"/>
</dbReference>
<protein>
    <recommendedName>
        <fullName evidence="8">Carbamoyl phosphate synthase small chain</fullName>
        <ecNumber evidence="8">6.3.5.5</ecNumber>
    </recommendedName>
    <alternativeName>
        <fullName evidence="8">Carbamoyl phosphate synthetase glutamine chain</fullName>
    </alternativeName>
</protein>
<feature type="binding site" evidence="8">
    <location>
        <position position="290"/>
    </location>
    <ligand>
        <name>L-glutamine</name>
        <dbReference type="ChEBI" id="CHEBI:58359"/>
    </ligand>
</feature>